<name>A0A645I1X1_9ZZZZ</name>
<organism evidence="1">
    <name type="scientific">bioreactor metagenome</name>
    <dbReference type="NCBI Taxonomy" id="1076179"/>
    <lineage>
        <taxon>unclassified sequences</taxon>
        <taxon>metagenomes</taxon>
        <taxon>ecological metagenomes</taxon>
    </lineage>
</organism>
<proteinExistence type="predicted"/>
<dbReference type="EMBL" id="VSSQ01105084">
    <property type="protein sequence ID" value="MPN45301.1"/>
    <property type="molecule type" value="Genomic_DNA"/>
</dbReference>
<gene>
    <name evidence="1" type="ORF">SDC9_192868</name>
</gene>
<evidence type="ECO:0000313" key="1">
    <source>
        <dbReference type="EMBL" id="MPN45301.1"/>
    </source>
</evidence>
<accession>A0A645I1X1</accession>
<protein>
    <submittedName>
        <fullName evidence="1">Uncharacterized protein</fullName>
    </submittedName>
</protein>
<reference evidence="1" key="1">
    <citation type="submission" date="2019-08" db="EMBL/GenBank/DDBJ databases">
        <authorList>
            <person name="Kucharzyk K."/>
            <person name="Murdoch R.W."/>
            <person name="Higgins S."/>
            <person name="Loffler F."/>
        </authorList>
    </citation>
    <scope>NUCLEOTIDE SEQUENCE</scope>
</reference>
<sequence length="174" mass="20512">MTIRLNKTYNLNSRIIKRFEKVSENLILLNVTLESDSLKMDSRPLHKRYDFGDFPPLDISFDSETGLIKEITIFVNNRDVLIKHNIEKVDLINLVGYPSFNFDMLKKHEYYYDEVCQMEILLYDTTLYVCIPDKEVQKKVIVNEMLSMLLNDKDEFIGFSVNCLSVDDIQLLKR</sequence>
<comment type="caution">
    <text evidence="1">The sequence shown here is derived from an EMBL/GenBank/DDBJ whole genome shotgun (WGS) entry which is preliminary data.</text>
</comment>
<dbReference type="AlphaFoldDB" id="A0A645I1X1"/>